<proteinExistence type="predicted"/>
<feature type="domain" description="Ice-binding protein C-terminal" evidence="2">
    <location>
        <begin position="164"/>
        <end position="184"/>
    </location>
</feature>
<evidence type="ECO:0000256" key="1">
    <source>
        <dbReference type="SAM" id="SignalP"/>
    </source>
</evidence>
<dbReference type="EMBL" id="JACHLP010000006">
    <property type="protein sequence ID" value="MBB4844453.1"/>
    <property type="molecule type" value="Genomic_DNA"/>
</dbReference>
<evidence type="ECO:0000259" key="2">
    <source>
        <dbReference type="Pfam" id="PF07589"/>
    </source>
</evidence>
<protein>
    <recommendedName>
        <fullName evidence="2">Ice-binding protein C-terminal domain-containing protein</fullName>
    </recommendedName>
</protein>
<evidence type="ECO:0000313" key="3">
    <source>
        <dbReference type="EMBL" id="MBB4844453.1"/>
    </source>
</evidence>
<dbReference type="NCBIfam" id="TIGR02595">
    <property type="entry name" value="PEP_CTERM"/>
    <property type="match status" value="1"/>
</dbReference>
<dbReference type="RefSeq" id="WP_184300874.1">
    <property type="nucleotide sequence ID" value="NZ_JACHLP010000006.1"/>
</dbReference>
<reference evidence="3 4" key="1">
    <citation type="submission" date="2020-08" db="EMBL/GenBank/DDBJ databases">
        <title>Functional genomics of gut bacteria from endangered species of beetles.</title>
        <authorList>
            <person name="Carlos-Shanley C."/>
        </authorList>
    </citation>
    <scope>NUCLEOTIDE SEQUENCE [LARGE SCALE GENOMIC DNA]</scope>
    <source>
        <strain evidence="3 4">S00239</strain>
    </source>
</reference>
<organism evidence="3 4">
    <name type="scientific">Roseateles oligotrophus</name>
    <dbReference type="NCBI Taxonomy" id="1769250"/>
    <lineage>
        <taxon>Bacteria</taxon>
        <taxon>Pseudomonadati</taxon>
        <taxon>Pseudomonadota</taxon>
        <taxon>Betaproteobacteria</taxon>
        <taxon>Burkholderiales</taxon>
        <taxon>Sphaerotilaceae</taxon>
        <taxon>Roseateles</taxon>
    </lineage>
</organism>
<gene>
    <name evidence="3" type="ORF">HNP55_002997</name>
</gene>
<comment type="caution">
    <text evidence="3">The sequence shown here is derived from an EMBL/GenBank/DDBJ whole genome shotgun (WGS) entry which is preliminary data.</text>
</comment>
<dbReference type="InterPro" id="IPR013424">
    <property type="entry name" value="Ice-binding_C"/>
</dbReference>
<dbReference type="Proteomes" id="UP000562027">
    <property type="component" value="Unassembled WGS sequence"/>
</dbReference>
<keyword evidence="4" id="KW-1185">Reference proteome</keyword>
<dbReference type="AlphaFoldDB" id="A0A840LCP1"/>
<feature type="signal peptide" evidence="1">
    <location>
        <begin position="1"/>
        <end position="29"/>
    </location>
</feature>
<evidence type="ECO:0000313" key="4">
    <source>
        <dbReference type="Proteomes" id="UP000562027"/>
    </source>
</evidence>
<keyword evidence="1" id="KW-0732">Signal</keyword>
<name>A0A840LCP1_9BURK</name>
<accession>A0A840LCP1</accession>
<dbReference type="Pfam" id="PF07589">
    <property type="entry name" value="PEP-CTERM"/>
    <property type="match status" value="1"/>
</dbReference>
<sequence>MKAIPNTRTGALLGGLALLLAMASASARADSLVVDVTGIASRDLLGSSANTVLSFNIGAGSHVTGLSWDVTLQALAPSWLSEMQLSFSGSDASGPGVLFTPGLGSDQSGSAQFSGQSSWTAQGLDFRVGTDGVLRLEFSEAAADGLTPDGIWKSGHLHLDYAAAVPEPASYGLMGLGLLLLLGLQQRQARKD</sequence>
<feature type="chain" id="PRO_5032595593" description="Ice-binding protein C-terminal domain-containing protein" evidence="1">
    <location>
        <begin position="30"/>
        <end position="192"/>
    </location>
</feature>